<evidence type="ECO:0000313" key="3">
    <source>
        <dbReference type="EMBL" id="CDH54381.1"/>
    </source>
</evidence>
<gene>
    <name evidence="3" type="ORF">LCOR_05629.1</name>
</gene>
<feature type="transmembrane region" description="Helical" evidence="2">
    <location>
        <begin position="12"/>
        <end position="33"/>
    </location>
</feature>
<keyword evidence="2" id="KW-0812">Transmembrane</keyword>
<dbReference type="VEuPathDB" id="FungiDB:LCOR_05629.1"/>
<accession>A0A068RZF9</accession>
<proteinExistence type="predicted"/>
<evidence type="ECO:0000313" key="4">
    <source>
        <dbReference type="Proteomes" id="UP000027586"/>
    </source>
</evidence>
<evidence type="ECO:0000256" key="1">
    <source>
        <dbReference type="SAM" id="MobiDB-lite"/>
    </source>
</evidence>
<name>A0A068RZF9_9FUNG</name>
<feature type="transmembrane region" description="Helical" evidence="2">
    <location>
        <begin position="111"/>
        <end position="131"/>
    </location>
</feature>
<keyword evidence="2" id="KW-1133">Transmembrane helix</keyword>
<sequence length="188" mass="21167">MLERRLANVKEAILLLAAIMMLTALLIDLFVFTSTKASVIQSSRWNPGVGFLVTAFIVELISITGLFLESDELLQQCQHDLTSQHGNMPPDNYVRTLCELKRETTHMSGTFSFFLQTLLIIAYAITARFYMTRRAAQFEQDTTTEPAPPPPPISLYTVSVPQTSDHRRSCEYPAAPPYRPVDPLHHNA</sequence>
<feature type="region of interest" description="Disordered" evidence="1">
    <location>
        <begin position="140"/>
        <end position="188"/>
    </location>
</feature>
<comment type="caution">
    <text evidence="3">The sequence shown here is derived from an EMBL/GenBank/DDBJ whole genome shotgun (WGS) entry which is preliminary data.</text>
</comment>
<feature type="transmembrane region" description="Helical" evidence="2">
    <location>
        <begin position="45"/>
        <end position="68"/>
    </location>
</feature>
<keyword evidence="4" id="KW-1185">Reference proteome</keyword>
<evidence type="ECO:0000256" key="2">
    <source>
        <dbReference type="SAM" id="Phobius"/>
    </source>
</evidence>
<keyword evidence="2" id="KW-0472">Membrane</keyword>
<dbReference type="AlphaFoldDB" id="A0A068RZF9"/>
<dbReference type="Proteomes" id="UP000027586">
    <property type="component" value="Unassembled WGS sequence"/>
</dbReference>
<reference evidence="3" key="1">
    <citation type="submission" date="2013-08" db="EMBL/GenBank/DDBJ databases">
        <title>Gene expansion shapes genome architecture in the human pathogen Lichtheimia corymbifera: an evolutionary genomics analysis in the ancient terrestrial Mucorales (Mucoromycotina).</title>
        <authorList>
            <person name="Schwartze V.U."/>
            <person name="Winter S."/>
            <person name="Shelest E."/>
            <person name="Marcet-Houben M."/>
            <person name="Horn F."/>
            <person name="Wehner S."/>
            <person name="Hoffmann K."/>
            <person name="Riege K."/>
            <person name="Sammeth M."/>
            <person name="Nowrousian M."/>
            <person name="Valiante V."/>
            <person name="Linde J."/>
            <person name="Jacobsen I.D."/>
            <person name="Marz M."/>
            <person name="Brakhage A.A."/>
            <person name="Gabaldon T."/>
            <person name="Bocker S."/>
            <person name="Voigt K."/>
        </authorList>
    </citation>
    <scope>NUCLEOTIDE SEQUENCE [LARGE SCALE GENOMIC DNA]</scope>
    <source>
        <strain evidence="3">FSU 9682</strain>
    </source>
</reference>
<protein>
    <submittedName>
        <fullName evidence="3">Uncharacterized protein</fullName>
    </submittedName>
</protein>
<organism evidence="3 4">
    <name type="scientific">Lichtheimia corymbifera JMRC:FSU:9682</name>
    <dbReference type="NCBI Taxonomy" id="1263082"/>
    <lineage>
        <taxon>Eukaryota</taxon>
        <taxon>Fungi</taxon>
        <taxon>Fungi incertae sedis</taxon>
        <taxon>Mucoromycota</taxon>
        <taxon>Mucoromycotina</taxon>
        <taxon>Mucoromycetes</taxon>
        <taxon>Mucorales</taxon>
        <taxon>Lichtheimiaceae</taxon>
        <taxon>Lichtheimia</taxon>
    </lineage>
</organism>
<dbReference type="OrthoDB" id="2251347at2759"/>
<dbReference type="EMBL" id="CBTN010000022">
    <property type="protein sequence ID" value="CDH54381.1"/>
    <property type="molecule type" value="Genomic_DNA"/>
</dbReference>